<gene>
    <name evidence="2" type="ORF">DVJ83_18660</name>
</gene>
<dbReference type="InterPro" id="IPR015834">
    <property type="entry name" value="UCP016642"/>
</dbReference>
<dbReference type="AlphaFoldDB" id="A0A345IN32"/>
<sequence>MTRPWLLAALLLVACGAPVRQLPRAAVFEGDCPPCTDAVVAALRADPRRHWQVEVVRRDLAQALPKADLLVLPGGNEDLADTWRRLSGADLRAVDAFVRGGGKYLGICLGAYLAGNFQSLGHRVGWRWLNAAEYRGPLQGDVMEALVKTRWEHPSQTRLLYFSEGTSFGRVPPLRGRVMARYANGEIAALITPVGRGTAGVIGPHLEADEDWYDLAELHDTDGYDTDLLYDFLDVLMS</sequence>
<organism evidence="2 3">
    <name type="scientific">Deinococcus wulumuqiensis</name>
    <dbReference type="NCBI Taxonomy" id="980427"/>
    <lineage>
        <taxon>Bacteria</taxon>
        <taxon>Thermotogati</taxon>
        <taxon>Deinococcota</taxon>
        <taxon>Deinococci</taxon>
        <taxon>Deinococcales</taxon>
        <taxon>Deinococcaceae</taxon>
        <taxon>Deinococcus</taxon>
    </lineage>
</organism>
<dbReference type="KEGG" id="dwu:DVJ83_18660"/>
<dbReference type="InterPro" id="IPR029062">
    <property type="entry name" value="Class_I_gatase-like"/>
</dbReference>
<dbReference type="PIRSF" id="PIRSF016642">
    <property type="entry name" value="UCP016642"/>
    <property type="match status" value="1"/>
</dbReference>
<dbReference type="InterPro" id="IPR019197">
    <property type="entry name" value="Biotin-prot_ligase_N"/>
</dbReference>
<dbReference type="EMBL" id="CP031163">
    <property type="protein sequence ID" value="AXH01105.1"/>
    <property type="molecule type" value="Genomic_DNA"/>
</dbReference>
<evidence type="ECO:0000313" key="3">
    <source>
        <dbReference type="Proteomes" id="UP000253744"/>
    </source>
</evidence>
<dbReference type="PROSITE" id="PS51257">
    <property type="entry name" value="PROKAR_LIPOPROTEIN"/>
    <property type="match status" value="1"/>
</dbReference>
<evidence type="ECO:0000259" key="1">
    <source>
        <dbReference type="Pfam" id="PF09825"/>
    </source>
</evidence>
<dbReference type="SUPFAM" id="SSF52317">
    <property type="entry name" value="Class I glutamine amidotransferase-like"/>
    <property type="match status" value="1"/>
</dbReference>
<protein>
    <recommendedName>
        <fullName evidence="1">Biotin-protein ligase N-terminal domain-containing protein</fullName>
    </recommendedName>
</protein>
<dbReference type="Gene3D" id="3.40.50.880">
    <property type="match status" value="1"/>
</dbReference>
<evidence type="ECO:0000313" key="2">
    <source>
        <dbReference type="EMBL" id="AXH01105.1"/>
    </source>
</evidence>
<dbReference type="RefSeq" id="WP_114673740.1">
    <property type="nucleotide sequence ID" value="NZ_CP031163.1"/>
</dbReference>
<feature type="domain" description="Biotin-protein ligase N-terminal" evidence="1">
    <location>
        <begin position="35"/>
        <end position="115"/>
    </location>
</feature>
<keyword evidence="2" id="KW-0614">Plasmid</keyword>
<reference evidence="2 3" key="1">
    <citation type="submission" date="2018-07" db="EMBL/GenBank/DDBJ databases">
        <title>Complete Genome and Methylome Analysis of Deinococcus wulumuqiensis NEB 479.</title>
        <authorList>
            <person name="Fomenkov A."/>
            <person name="Luyten Y."/>
            <person name="Vincze T."/>
            <person name="Anton B.P."/>
            <person name="Clark T."/>
            <person name="Roberts R.J."/>
            <person name="Morgan R.D."/>
        </authorList>
    </citation>
    <scope>NUCLEOTIDE SEQUENCE [LARGE SCALE GENOMIC DNA]</scope>
    <source>
        <strain evidence="2 3">NEB 479</strain>
        <plasmid evidence="3">Plasmid pdrdi</plasmid>
    </source>
</reference>
<accession>A0A345IN32</accession>
<dbReference type="Proteomes" id="UP000253744">
    <property type="component" value="Plasmid pDrdI"/>
</dbReference>
<dbReference type="Pfam" id="PF09825">
    <property type="entry name" value="BPL_N"/>
    <property type="match status" value="1"/>
</dbReference>
<name>A0A345IN32_9DEIO</name>
<geneLocation type="plasmid" evidence="3">
    <name>pdrdi</name>
</geneLocation>
<proteinExistence type="predicted"/>